<keyword evidence="10 16" id="KW-0472">Membrane</keyword>
<feature type="compositionally biased region" description="Basic and acidic residues" evidence="15">
    <location>
        <begin position="411"/>
        <end position="424"/>
    </location>
</feature>
<keyword evidence="7 16" id="KW-0812">Transmembrane</keyword>
<feature type="compositionally biased region" description="Basic and acidic residues" evidence="15">
    <location>
        <begin position="362"/>
        <end position="374"/>
    </location>
</feature>
<evidence type="ECO:0000256" key="6">
    <source>
        <dbReference type="ARBA" id="ARBA00022622"/>
    </source>
</evidence>
<feature type="transmembrane region" description="Helical" evidence="16">
    <location>
        <begin position="202"/>
        <end position="223"/>
    </location>
</feature>
<evidence type="ECO:0000256" key="12">
    <source>
        <dbReference type="ARBA" id="ARBA00023288"/>
    </source>
</evidence>
<feature type="transmembrane region" description="Helical" evidence="16">
    <location>
        <begin position="167"/>
        <end position="190"/>
    </location>
</feature>
<evidence type="ECO:0000256" key="9">
    <source>
        <dbReference type="ARBA" id="ARBA00022989"/>
    </source>
</evidence>
<sequence length="433" mass="47678">MAFPAASANDTATLAVIASLPTCAIRCLLPIVASSPCALTNATCLCSNKKVQLDAASCVIKTCSVKETLNAKNITSTSCGVPIRDRRRQYVAVCNTFGVLATLFVVQRFAYKIWADLDLGPDDWFTLATLVSGLPSTVLNVRGLMPNGIGRDIFTMTPSQITDFSKFFFIMEILYFFQVAALKLALLFFYVRIFPAAPVRRLLWGTIALTSVYGLVFIVAGGLQCRPVQYFWTKWDGEHAGSCLNVNGLAWSNAVISIVLDCWMLAIPMWQLAGLNLSLKRKVGVGLMFCVGTFITVVSILRLRSLVKFGIVTRNPTWDFFGVALWSTVEINVGIICTCMPTVRLFLVRLFPGRLGTTQLRHGQESSENKRGSKDGSLGVYDERVPSQRVWMRAKMAMSRSSAGDGYDDGGVERGLERVPDVKQARLKPSNKF</sequence>
<gene>
    <name evidence="18" type="ORF">E4U42_007428</name>
</gene>
<dbReference type="PANTHER" id="PTHR33048">
    <property type="entry name" value="PTH11-LIKE INTEGRAL MEMBRANE PROTEIN (AFU_ORTHOLOGUE AFUA_5G11245)"/>
    <property type="match status" value="1"/>
</dbReference>
<dbReference type="GO" id="GO:0098552">
    <property type="term" value="C:side of membrane"/>
    <property type="evidence" value="ECO:0007669"/>
    <property type="project" value="UniProtKB-KW"/>
</dbReference>
<dbReference type="Pfam" id="PF05730">
    <property type="entry name" value="CFEM"/>
    <property type="match status" value="1"/>
</dbReference>
<dbReference type="AlphaFoldDB" id="A0A8K0J303"/>
<evidence type="ECO:0000256" key="1">
    <source>
        <dbReference type="ARBA" id="ARBA00004141"/>
    </source>
</evidence>
<comment type="similarity">
    <text evidence="13">Belongs to the SAT4 family.</text>
</comment>
<evidence type="ECO:0000256" key="14">
    <source>
        <dbReference type="PROSITE-ProRule" id="PRU01356"/>
    </source>
</evidence>
<feature type="transmembrane region" description="Helical" evidence="16">
    <location>
        <begin position="323"/>
        <end position="347"/>
    </location>
</feature>
<evidence type="ECO:0000256" key="15">
    <source>
        <dbReference type="SAM" id="MobiDB-lite"/>
    </source>
</evidence>
<comment type="similarity">
    <text evidence="4">Belongs to the RBT5 family.</text>
</comment>
<evidence type="ECO:0000256" key="11">
    <source>
        <dbReference type="ARBA" id="ARBA00023157"/>
    </source>
</evidence>
<keyword evidence="9 16" id="KW-1133">Transmembrane helix</keyword>
<evidence type="ECO:0000256" key="5">
    <source>
        <dbReference type="ARBA" id="ARBA00022525"/>
    </source>
</evidence>
<reference evidence="18" key="1">
    <citation type="journal article" date="2020" name="bioRxiv">
        <title>Whole genome comparisons of ergot fungi reveals the divergence and evolution of species within the genus Claviceps are the result of varying mechanisms driving genome evolution and host range expansion.</title>
        <authorList>
            <person name="Wyka S.A."/>
            <person name="Mondo S.J."/>
            <person name="Liu M."/>
            <person name="Dettman J."/>
            <person name="Nalam V."/>
            <person name="Broders K.D."/>
        </authorList>
    </citation>
    <scope>NUCLEOTIDE SEQUENCE</scope>
    <source>
        <strain evidence="18">CCC 489</strain>
    </source>
</reference>
<evidence type="ECO:0000256" key="2">
    <source>
        <dbReference type="ARBA" id="ARBA00004589"/>
    </source>
</evidence>
<evidence type="ECO:0000313" key="18">
    <source>
        <dbReference type="EMBL" id="KAG5916960.1"/>
    </source>
</evidence>
<accession>A0A8K0J303</accession>
<name>A0A8K0J303_9HYPO</name>
<evidence type="ECO:0000256" key="4">
    <source>
        <dbReference type="ARBA" id="ARBA00010031"/>
    </source>
</evidence>
<dbReference type="OrthoDB" id="2496787at2759"/>
<keyword evidence="6" id="KW-0325">Glycoprotein</keyword>
<dbReference type="PANTHER" id="PTHR33048:SF143">
    <property type="entry name" value="EXTRACELLULAR MEMBRANE PROTEIN CFEM DOMAIN-CONTAINING PROTEIN-RELATED"/>
    <property type="match status" value="1"/>
</dbReference>
<feature type="transmembrane region" description="Helical" evidence="16">
    <location>
        <begin position="90"/>
        <end position="111"/>
    </location>
</feature>
<evidence type="ECO:0000256" key="10">
    <source>
        <dbReference type="ARBA" id="ARBA00023136"/>
    </source>
</evidence>
<dbReference type="EMBL" id="SRPY01000848">
    <property type="protein sequence ID" value="KAG5916960.1"/>
    <property type="molecule type" value="Genomic_DNA"/>
</dbReference>
<evidence type="ECO:0000256" key="16">
    <source>
        <dbReference type="SAM" id="Phobius"/>
    </source>
</evidence>
<protein>
    <recommendedName>
        <fullName evidence="17">CFEM domain-containing protein</fullName>
    </recommendedName>
</protein>
<feature type="domain" description="CFEM" evidence="17">
    <location>
        <begin position="1"/>
        <end position="106"/>
    </location>
</feature>
<evidence type="ECO:0000313" key="19">
    <source>
        <dbReference type="Proteomes" id="UP000811619"/>
    </source>
</evidence>
<organism evidence="18 19">
    <name type="scientific">Claviceps africana</name>
    <dbReference type="NCBI Taxonomy" id="83212"/>
    <lineage>
        <taxon>Eukaryota</taxon>
        <taxon>Fungi</taxon>
        <taxon>Dikarya</taxon>
        <taxon>Ascomycota</taxon>
        <taxon>Pezizomycotina</taxon>
        <taxon>Sordariomycetes</taxon>
        <taxon>Hypocreomycetidae</taxon>
        <taxon>Hypocreales</taxon>
        <taxon>Clavicipitaceae</taxon>
        <taxon>Claviceps</taxon>
    </lineage>
</organism>
<keyword evidence="8" id="KW-0732">Signal</keyword>
<dbReference type="SMART" id="SM00747">
    <property type="entry name" value="CFEM"/>
    <property type="match status" value="1"/>
</dbReference>
<keyword evidence="6" id="KW-0336">GPI-anchor</keyword>
<evidence type="ECO:0000256" key="13">
    <source>
        <dbReference type="ARBA" id="ARBA00038359"/>
    </source>
</evidence>
<comment type="subcellular location">
    <subcellularLocation>
        <location evidence="2">Membrane</location>
        <topology evidence="2">Lipid-anchor</topology>
        <topology evidence="2">GPI-anchor</topology>
    </subcellularLocation>
    <subcellularLocation>
        <location evidence="1">Membrane</location>
        <topology evidence="1">Multi-pass membrane protein</topology>
    </subcellularLocation>
    <subcellularLocation>
        <location evidence="3">Secreted</location>
    </subcellularLocation>
</comment>
<proteinExistence type="inferred from homology"/>
<feature type="region of interest" description="Disordered" evidence="15">
    <location>
        <begin position="361"/>
        <end position="380"/>
    </location>
</feature>
<dbReference type="Proteomes" id="UP000811619">
    <property type="component" value="Unassembled WGS sequence"/>
</dbReference>
<dbReference type="PROSITE" id="PS52012">
    <property type="entry name" value="CFEM"/>
    <property type="match status" value="1"/>
</dbReference>
<evidence type="ECO:0000256" key="8">
    <source>
        <dbReference type="ARBA" id="ARBA00022729"/>
    </source>
</evidence>
<evidence type="ECO:0000256" key="3">
    <source>
        <dbReference type="ARBA" id="ARBA00004613"/>
    </source>
</evidence>
<keyword evidence="5" id="KW-0964">Secreted</keyword>
<feature type="disulfide bond" evidence="14">
    <location>
        <begin position="27"/>
        <end position="58"/>
    </location>
</feature>
<dbReference type="InterPro" id="IPR008427">
    <property type="entry name" value="Extracellular_membr_CFEM_dom"/>
</dbReference>
<feature type="disulfide bond" evidence="14">
    <location>
        <begin position="37"/>
        <end position="44"/>
    </location>
</feature>
<dbReference type="InterPro" id="IPR052337">
    <property type="entry name" value="SAT4-like"/>
</dbReference>
<feature type="transmembrane region" description="Helical" evidence="16">
    <location>
        <begin position="285"/>
        <end position="303"/>
    </location>
</feature>
<evidence type="ECO:0000259" key="17">
    <source>
        <dbReference type="PROSITE" id="PS52012"/>
    </source>
</evidence>
<feature type="transmembrane region" description="Helical" evidence="16">
    <location>
        <begin position="254"/>
        <end position="273"/>
    </location>
</feature>
<keyword evidence="11 14" id="KW-1015">Disulfide bond</keyword>
<feature type="disulfide bond" evidence="14">
    <location>
        <begin position="23"/>
        <end position="63"/>
    </location>
</feature>
<evidence type="ECO:0000256" key="7">
    <source>
        <dbReference type="ARBA" id="ARBA00022692"/>
    </source>
</evidence>
<comment type="caution">
    <text evidence="14">Lacks conserved residue(s) required for the propagation of feature annotation.</text>
</comment>
<keyword evidence="12" id="KW-0449">Lipoprotein</keyword>
<dbReference type="GO" id="GO:0005576">
    <property type="term" value="C:extracellular region"/>
    <property type="evidence" value="ECO:0007669"/>
    <property type="project" value="UniProtKB-SubCell"/>
</dbReference>
<comment type="caution">
    <text evidence="18">The sequence shown here is derived from an EMBL/GenBank/DDBJ whole genome shotgun (WGS) entry which is preliminary data.</text>
</comment>
<dbReference type="Pfam" id="PF20684">
    <property type="entry name" value="Fung_rhodopsin"/>
    <property type="match status" value="1"/>
</dbReference>
<feature type="disulfide bond" evidence="14">
    <location>
        <begin position="46"/>
        <end position="79"/>
    </location>
</feature>
<keyword evidence="19" id="KW-1185">Reference proteome</keyword>
<feature type="region of interest" description="Disordered" evidence="15">
    <location>
        <begin position="398"/>
        <end position="433"/>
    </location>
</feature>
<dbReference type="InterPro" id="IPR049326">
    <property type="entry name" value="Rhodopsin_dom_fungi"/>
</dbReference>